<dbReference type="PROSITE" id="PS51257">
    <property type="entry name" value="PROKAR_LIPOPROTEIN"/>
    <property type="match status" value="1"/>
</dbReference>
<reference evidence="1 2" key="1">
    <citation type="submission" date="2018-06" db="EMBL/GenBank/DDBJ databases">
        <title>Genomic Encyclopedia of Type Strains, Phase IV (KMG-IV): sequencing the most valuable type-strain genomes for metagenomic binning, comparative biology and taxonomic classification.</title>
        <authorList>
            <person name="Goeker M."/>
        </authorList>
    </citation>
    <scope>NUCLEOTIDE SEQUENCE [LARGE SCALE GENOMIC DNA]</scope>
    <source>
        <strain evidence="1 2">DSM 27453</strain>
    </source>
</reference>
<accession>A0ABX9G0J3</accession>
<evidence type="ECO:0000313" key="1">
    <source>
        <dbReference type="EMBL" id="RBP13478.1"/>
    </source>
</evidence>
<gene>
    <name evidence="1" type="ORF">DFQ50_102211</name>
</gene>
<name>A0ABX9G0J3_9ENTR</name>
<organism evidence="1 2">
    <name type="scientific">Pseudocitrobacter faecalis</name>
    <dbReference type="NCBI Taxonomy" id="1398493"/>
    <lineage>
        <taxon>Bacteria</taxon>
        <taxon>Pseudomonadati</taxon>
        <taxon>Pseudomonadota</taxon>
        <taxon>Gammaproteobacteria</taxon>
        <taxon>Enterobacterales</taxon>
        <taxon>Enterobacteriaceae</taxon>
        <taxon>Pseudocitrobacter</taxon>
    </lineage>
</organism>
<proteinExistence type="predicted"/>
<dbReference type="Proteomes" id="UP000253201">
    <property type="component" value="Unassembled WGS sequence"/>
</dbReference>
<evidence type="ECO:0000313" key="2">
    <source>
        <dbReference type="Proteomes" id="UP000253201"/>
    </source>
</evidence>
<comment type="caution">
    <text evidence="1">The sequence shown here is derived from an EMBL/GenBank/DDBJ whole genome shotgun (WGS) entry which is preliminary data.</text>
</comment>
<sequence length="174" mass="20079">MKCLKILLISLSCLWLTGCGPDPKAYLGENIAMWNTTISDIENMITQISSNDSREFLVDYNDNVLRHKKGVQNRLKIWHEMEEKKGVPDDARDLQNATYQYLEQVIKSDESLEALTVLAGDKNIKDDEFQIKKEQLTQSFEEISQQADVLSKEQEKFAKAHNIEITIARWSAYH</sequence>
<protein>
    <recommendedName>
        <fullName evidence="3">Lipoprotein</fullName>
    </recommendedName>
</protein>
<dbReference type="RefSeq" id="WP_113857438.1">
    <property type="nucleotide sequence ID" value="NZ_QNRL01000002.1"/>
</dbReference>
<dbReference type="EMBL" id="QNRL01000002">
    <property type="protein sequence ID" value="RBP13478.1"/>
    <property type="molecule type" value="Genomic_DNA"/>
</dbReference>
<keyword evidence="2" id="KW-1185">Reference proteome</keyword>
<evidence type="ECO:0008006" key="3">
    <source>
        <dbReference type="Google" id="ProtNLM"/>
    </source>
</evidence>